<protein>
    <recommendedName>
        <fullName evidence="4">PepSY domain-containing protein</fullName>
    </recommendedName>
</protein>
<evidence type="ECO:0000313" key="3">
    <source>
        <dbReference type="Proteomes" id="UP000267017"/>
    </source>
</evidence>
<keyword evidence="3" id="KW-1185">Reference proteome</keyword>
<feature type="chain" id="PRO_5018243489" description="PepSY domain-containing protein" evidence="1">
    <location>
        <begin position="33"/>
        <end position="348"/>
    </location>
</feature>
<evidence type="ECO:0008006" key="4">
    <source>
        <dbReference type="Google" id="ProtNLM"/>
    </source>
</evidence>
<dbReference type="RefSeq" id="WP_128634352.1">
    <property type="nucleotide sequence ID" value="NZ_RRCN01000001.1"/>
</dbReference>
<proteinExistence type="predicted"/>
<dbReference type="OrthoDB" id="2657804at2"/>
<organism evidence="2 3">
    <name type="scientific">Paenibacillus oralis</name>
    <dbReference type="NCBI Taxonomy" id="2490856"/>
    <lineage>
        <taxon>Bacteria</taxon>
        <taxon>Bacillati</taxon>
        <taxon>Bacillota</taxon>
        <taxon>Bacilli</taxon>
        <taxon>Bacillales</taxon>
        <taxon>Paenibacillaceae</taxon>
        <taxon>Paenibacillus</taxon>
    </lineage>
</organism>
<keyword evidence="1" id="KW-0732">Signal</keyword>
<comment type="caution">
    <text evidence="2">The sequence shown here is derived from an EMBL/GenBank/DDBJ whole genome shotgun (WGS) entry which is preliminary data.</text>
</comment>
<name>A0A3P3U892_9BACL</name>
<feature type="signal peptide" evidence="1">
    <location>
        <begin position="1"/>
        <end position="32"/>
    </location>
</feature>
<dbReference type="EMBL" id="RRCN01000001">
    <property type="protein sequence ID" value="RRJ66575.1"/>
    <property type="molecule type" value="Genomic_DNA"/>
</dbReference>
<dbReference type="AlphaFoldDB" id="A0A3P3U892"/>
<evidence type="ECO:0000256" key="1">
    <source>
        <dbReference type="SAM" id="SignalP"/>
    </source>
</evidence>
<evidence type="ECO:0000313" key="2">
    <source>
        <dbReference type="EMBL" id="RRJ66575.1"/>
    </source>
</evidence>
<reference evidence="2 3" key="1">
    <citation type="submission" date="2018-11" db="EMBL/GenBank/DDBJ databases">
        <title>Genome sequencing of Paenibacillus sp. KCOM 3021 (= ChDC PVNT-B20).</title>
        <authorList>
            <person name="Kook J.-K."/>
            <person name="Park S.-N."/>
            <person name="Lim Y.K."/>
        </authorList>
    </citation>
    <scope>NUCLEOTIDE SEQUENCE [LARGE SCALE GENOMIC DNA]</scope>
    <source>
        <strain evidence="2 3">KCOM 3021</strain>
    </source>
</reference>
<gene>
    <name evidence="2" type="ORF">EHV15_29355</name>
</gene>
<accession>A0A3P3U892</accession>
<dbReference type="Proteomes" id="UP000267017">
    <property type="component" value="Unassembled WGS sequence"/>
</dbReference>
<sequence>MKHNLYKVLSTAALAAIIAGTGAAGASGSVQAASIAEAAQTEQTVNLKNVDQKLIDAAQTKLKEHAKGSVSFSKAETTEYNGEVVSLSWQKNGKLAGSVYVKPDGKVVRVYLDLKYAQLNDTLKSKLGTAWKQLYKKTAPGFTKLDVNYLEDGSTDIMAFCNNERITLVDGKVKSGGGSLKSLPAVIQKAATQALSRVGAKAKGSPRIYFSLEPNKKKVYGLEYSTNKGDIELEIEETTNRLLRIDLGYMSLTKELTEVSTENGKEETKAIRDKVNSYSLDELQKSAVKQAKEIMNLDLSGYKAARNDEDNDSEYAYHDSVVFTKKGAPTVTGFFNSKGVFSGFRIEQ</sequence>